<organism evidence="4">
    <name type="scientific">freshwater metagenome</name>
    <dbReference type="NCBI Taxonomy" id="449393"/>
    <lineage>
        <taxon>unclassified sequences</taxon>
        <taxon>metagenomes</taxon>
        <taxon>ecological metagenomes</taxon>
    </lineage>
</organism>
<dbReference type="GO" id="GO:0061599">
    <property type="term" value="F:molybdopterin molybdotransferase activity"/>
    <property type="evidence" value="ECO:0007669"/>
    <property type="project" value="TreeGrafter"/>
</dbReference>
<dbReference type="InterPro" id="IPR036135">
    <property type="entry name" value="MoeA_linker/N_sf"/>
</dbReference>
<dbReference type="AlphaFoldDB" id="A0A6J6NRW9"/>
<sequence>MSALVEGSWDDARVIAATTFKRLPSESVALNKSLGRTLAVDASALCDLPTYATSAMDGYAVCGQAPWKIIGEVKAGLPMKDGLKEGTAVGIATGAVIPVNTFGVIRWETAHVNGDILDGDVVADQDIRPAAHECTRGDLLINAGTTLNPAMIGLLAAAGLDTVQVFTKPKVALVLLGDEIQLTGIPSEGLVRDALGPQLPGWLEKLGCEIISTHFISDELELVVESLQKACTTADIIITTGGTAQGPRDYLHSALARLNADIVVDTVAVRPGHPMLLADIGGHALLGLPGNPQSAIVALVSLGQPVIDSMLGKPVRELPMVKTHDELTAPPEFTRLIIGNVHDGEFFVAPYLGSAMLRGLAQSTGFAVVTTRLTSPGESVRWLSLP</sequence>
<name>A0A6J6NRW9_9ZZZZ</name>
<dbReference type="Pfam" id="PF03454">
    <property type="entry name" value="MoeA_C"/>
    <property type="match status" value="1"/>
</dbReference>
<dbReference type="InterPro" id="IPR036425">
    <property type="entry name" value="MoaB/Mog-like_dom_sf"/>
</dbReference>
<dbReference type="Gene3D" id="2.40.340.10">
    <property type="entry name" value="MoeA, C-terminal, domain IV"/>
    <property type="match status" value="1"/>
</dbReference>
<dbReference type="GO" id="GO:0005829">
    <property type="term" value="C:cytosol"/>
    <property type="evidence" value="ECO:0007669"/>
    <property type="project" value="TreeGrafter"/>
</dbReference>
<evidence type="ECO:0000259" key="3">
    <source>
        <dbReference type="SMART" id="SM00852"/>
    </source>
</evidence>
<dbReference type="InterPro" id="IPR036688">
    <property type="entry name" value="MoeA_C_domain_IV_sf"/>
</dbReference>
<dbReference type="PANTHER" id="PTHR10192">
    <property type="entry name" value="MOLYBDOPTERIN BIOSYNTHESIS PROTEIN"/>
    <property type="match status" value="1"/>
</dbReference>
<dbReference type="Pfam" id="PF03453">
    <property type="entry name" value="MoeA_N"/>
    <property type="match status" value="1"/>
</dbReference>
<keyword evidence="2" id="KW-0501">Molybdenum cofactor biosynthesis</keyword>
<dbReference type="Gene3D" id="3.40.980.10">
    <property type="entry name" value="MoaB/Mog-like domain"/>
    <property type="match status" value="1"/>
</dbReference>
<dbReference type="SUPFAM" id="SSF53218">
    <property type="entry name" value="Molybdenum cofactor biosynthesis proteins"/>
    <property type="match status" value="1"/>
</dbReference>
<dbReference type="InterPro" id="IPR038987">
    <property type="entry name" value="MoeA-like"/>
</dbReference>
<dbReference type="InterPro" id="IPR001453">
    <property type="entry name" value="MoaB/Mog_dom"/>
</dbReference>
<dbReference type="InterPro" id="IPR005111">
    <property type="entry name" value="MoeA_C_domain_IV"/>
</dbReference>
<dbReference type="Gene3D" id="2.170.190.11">
    <property type="entry name" value="Molybdopterin biosynthesis moea protein, domain 3"/>
    <property type="match status" value="1"/>
</dbReference>
<dbReference type="GO" id="GO:0006777">
    <property type="term" value="P:Mo-molybdopterin cofactor biosynthetic process"/>
    <property type="evidence" value="ECO:0007669"/>
    <property type="project" value="UniProtKB-KW"/>
</dbReference>
<feature type="domain" description="MoaB/Mog" evidence="3">
    <location>
        <begin position="172"/>
        <end position="309"/>
    </location>
</feature>
<dbReference type="UniPathway" id="UPA00344"/>
<dbReference type="Gene3D" id="3.90.105.10">
    <property type="entry name" value="Molybdopterin biosynthesis moea protein, domain 2"/>
    <property type="match status" value="1"/>
</dbReference>
<dbReference type="CDD" id="cd00887">
    <property type="entry name" value="MoeA"/>
    <property type="match status" value="1"/>
</dbReference>
<dbReference type="PANTHER" id="PTHR10192:SF5">
    <property type="entry name" value="GEPHYRIN"/>
    <property type="match status" value="1"/>
</dbReference>
<proteinExistence type="predicted"/>
<reference evidence="4" key="1">
    <citation type="submission" date="2020-05" db="EMBL/GenBank/DDBJ databases">
        <authorList>
            <person name="Chiriac C."/>
            <person name="Salcher M."/>
            <person name="Ghai R."/>
            <person name="Kavagutti S V."/>
        </authorList>
    </citation>
    <scope>NUCLEOTIDE SEQUENCE</scope>
</reference>
<evidence type="ECO:0000313" key="4">
    <source>
        <dbReference type="EMBL" id="CAB4687518.1"/>
    </source>
</evidence>
<dbReference type="EMBL" id="CAEZXG010000083">
    <property type="protein sequence ID" value="CAB4687518.1"/>
    <property type="molecule type" value="Genomic_DNA"/>
</dbReference>
<accession>A0A6J6NRW9</accession>
<gene>
    <name evidence="4" type="ORF">UFOPK2359_01047</name>
</gene>
<dbReference type="SMART" id="SM00852">
    <property type="entry name" value="MoCF_biosynth"/>
    <property type="match status" value="1"/>
</dbReference>
<dbReference type="SUPFAM" id="SSF63882">
    <property type="entry name" value="MoeA N-terminal region -like"/>
    <property type="match status" value="1"/>
</dbReference>
<comment type="pathway">
    <text evidence="1">Cofactor biosynthesis; molybdopterin biosynthesis.</text>
</comment>
<evidence type="ECO:0000256" key="1">
    <source>
        <dbReference type="ARBA" id="ARBA00005046"/>
    </source>
</evidence>
<dbReference type="Pfam" id="PF00994">
    <property type="entry name" value="MoCF_biosynth"/>
    <property type="match status" value="1"/>
</dbReference>
<protein>
    <submittedName>
        <fullName evidence="4">Unannotated protein</fullName>
    </submittedName>
</protein>
<dbReference type="InterPro" id="IPR005110">
    <property type="entry name" value="MoeA_linker/N"/>
</dbReference>
<evidence type="ECO:0000256" key="2">
    <source>
        <dbReference type="ARBA" id="ARBA00023150"/>
    </source>
</evidence>